<evidence type="ECO:0000256" key="1">
    <source>
        <dbReference type="ARBA" id="ARBA00022801"/>
    </source>
</evidence>
<dbReference type="InterPro" id="IPR029058">
    <property type="entry name" value="AB_hydrolase_fold"/>
</dbReference>
<sequence length="296" mass="31880">MGAPRRRSEVCDASTVPGRLTRFTADGLTFDVRDEGPLDGPVVIALHGFPQTSASWAGVVPNLVAAGYRVLAPDQRGYSPGARPAEVARYDLARLVADVLALADAAGARRFHLVGHDWGAAVGWTLAHRHPDRVATLCAVSVPHPTAMSRAFLGTQALRSWYALAFQVPGLAERVFGARGGEVVRRMLARTGMPDPEPAVRLLTDPATATGAVNWYRALRLPGRLSTGRIGVPTLYVWSDRDTALGRRAAEGTAAFVDGPYRFVVLPGVSHWVPEERPDELAGLLLEHLDAHPLER</sequence>
<evidence type="ECO:0000259" key="2">
    <source>
        <dbReference type="Pfam" id="PF00561"/>
    </source>
</evidence>
<dbReference type="Pfam" id="PF00561">
    <property type="entry name" value="Abhydrolase_1"/>
    <property type="match status" value="1"/>
</dbReference>
<name>A0A367YX44_9ACTN</name>
<accession>A0A367YX44</accession>
<evidence type="ECO:0000313" key="4">
    <source>
        <dbReference type="Proteomes" id="UP000252770"/>
    </source>
</evidence>
<dbReference type="PANTHER" id="PTHR43329">
    <property type="entry name" value="EPOXIDE HYDROLASE"/>
    <property type="match status" value="1"/>
</dbReference>
<reference evidence="3 4" key="1">
    <citation type="submission" date="2018-07" db="EMBL/GenBank/DDBJ databases">
        <title>Desertimonas flava gen. nov. sp. nov.</title>
        <authorList>
            <person name="Liu S."/>
        </authorList>
    </citation>
    <scope>NUCLEOTIDE SEQUENCE [LARGE SCALE GENOMIC DNA]</scope>
    <source>
        <strain evidence="3 4">16Sb5-5</strain>
    </source>
</reference>
<dbReference type="EMBL" id="QOUI01000003">
    <property type="protein sequence ID" value="RCK70398.1"/>
    <property type="molecule type" value="Genomic_DNA"/>
</dbReference>
<keyword evidence="1 3" id="KW-0378">Hydrolase</keyword>
<keyword evidence="4" id="KW-1185">Reference proteome</keyword>
<comment type="caution">
    <text evidence="3">The sequence shown here is derived from an EMBL/GenBank/DDBJ whole genome shotgun (WGS) entry which is preliminary data.</text>
</comment>
<dbReference type="SUPFAM" id="SSF53474">
    <property type="entry name" value="alpha/beta-Hydrolases"/>
    <property type="match status" value="1"/>
</dbReference>
<dbReference type="InterPro" id="IPR000073">
    <property type="entry name" value="AB_hydrolase_1"/>
</dbReference>
<proteinExistence type="predicted"/>
<dbReference type="Proteomes" id="UP000252770">
    <property type="component" value="Unassembled WGS sequence"/>
</dbReference>
<gene>
    <name evidence="3" type="ORF">DT076_07050</name>
</gene>
<feature type="domain" description="AB hydrolase-1" evidence="2">
    <location>
        <begin position="41"/>
        <end position="278"/>
    </location>
</feature>
<dbReference type="PRINTS" id="PR00111">
    <property type="entry name" value="ABHYDROLASE"/>
</dbReference>
<dbReference type="GO" id="GO:0016787">
    <property type="term" value="F:hydrolase activity"/>
    <property type="evidence" value="ECO:0007669"/>
    <property type="project" value="UniProtKB-KW"/>
</dbReference>
<dbReference type="PRINTS" id="PR00412">
    <property type="entry name" value="EPOXHYDRLASE"/>
</dbReference>
<dbReference type="AlphaFoldDB" id="A0A367YX44"/>
<organism evidence="3 4">
    <name type="scientific">Desertihabitans brevis</name>
    <dbReference type="NCBI Taxonomy" id="2268447"/>
    <lineage>
        <taxon>Bacteria</taxon>
        <taxon>Bacillati</taxon>
        <taxon>Actinomycetota</taxon>
        <taxon>Actinomycetes</taxon>
        <taxon>Propionibacteriales</taxon>
        <taxon>Propionibacteriaceae</taxon>
        <taxon>Desertihabitans</taxon>
    </lineage>
</organism>
<evidence type="ECO:0000313" key="3">
    <source>
        <dbReference type="EMBL" id="RCK70398.1"/>
    </source>
</evidence>
<dbReference type="InterPro" id="IPR000639">
    <property type="entry name" value="Epox_hydrolase-like"/>
</dbReference>
<dbReference type="Gene3D" id="3.40.50.1820">
    <property type="entry name" value="alpha/beta hydrolase"/>
    <property type="match status" value="1"/>
</dbReference>
<protein>
    <submittedName>
        <fullName evidence="3">Alpha/beta fold hydrolase</fullName>
    </submittedName>
</protein>